<organism evidence="1 2">
    <name type="scientific">Gossypium hirsutum</name>
    <name type="common">Upland cotton</name>
    <name type="synonym">Gossypium mexicanum</name>
    <dbReference type="NCBI Taxonomy" id="3635"/>
    <lineage>
        <taxon>Eukaryota</taxon>
        <taxon>Viridiplantae</taxon>
        <taxon>Streptophyta</taxon>
        <taxon>Embryophyta</taxon>
        <taxon>Tracheophyta</taxon>
        <taxon>Spermatophyta</taxon>
        <taxon>Magnoliopsida</taxon>
        <taxon>eudicotyledons</taxon>
        <taxon>Gunneridae</taxon>
        <taxon>Pentapetalae</taxon>
        <taxon>rosids</taxon>
        <taxon>malvids</taxon>
        <taxon>Malvales</taxon>
        <taxon>Malvaceae</taxon>
        <taxon>Malvoideae</taxon>
        <taxon>Gossypium</taxon>
    </lineage>
</organism>
<gene>
    <name evidence="2" type="primary">LOC121219535</name>
</gene>
<reference evidence="1" key="1">
    <citation type="journal article" date="2020" name="Nat. Genet.">
        <title>Genomic diversifications of five Gossypium allopolyploid species and their impact on cotton improvement.</title>
        <authorList>
            <person name="Chen Z.J."/>
            <person name="Sreedasyam A."/>
            <person name="Ando A."/>
            <person name="Song Q."/>
            <person name="De Santiago L.M."/>
            <person name="Hulse-Kemp A.M."/>
            <person name="Ding M."/>
            <person name="Ye W."/>
            <person name="Kirkbride R.C."/>
            <person name="Jenkins J."/>
            <person name="Plott C."/>
            <person name="Lovell J."/>
            <person name="Lin Y.M."/>
            <person name="Vaughn R."/>
            <person name="Liu B."/>
            <person name="Simpson S."/>
            <person name="Scheffler B.E."/>
            <person name="Wen L."/>
            <person name="Saski C.A."/>
            <person name="Grover C.E."/>
            <person name="Hu G."/>
            <person name="Conover J.L."/>
            <person name="Carlson J.W."/>
            <person name="Shu S."/>
            <person name="Boston L.B."/>
            <person name="Williams M."/>
            <person name="Peterson D.G."/>
            <person name="McGee K."/>
            <person name="Jones D.C."/>
            <person name="Wendel J.F."/>
            <person name="Stelly D.M."/>
            <person name="Grimwood J."/>
            <person name="Schmutz J."/>
        </authorList>
    </citation>
    <scope>NUCLEOTIDE SEQUENCE [LARGE SCALE GENOMIC DNA]</scope>
    <source>
        <strain evidence="1">cv. TM-1</strain>
    </source>
</reference>
<proteinExistence type="predicted"/>
<reference evidence="2" key="2">
    <citation type="submission" date="2025-08" db="UniProtKB">
        <authorList>
            <consortium name="RefSeq"/>
        </authorList>
    </citation>
    <scope>IDENTIFICATION</scope>
</reference>
<name>A0ABM3AFY8_GOSHI</name>
<evidence type="ECO:0000313" key="1">
    <source>
        <dbReference type="Proteomes" id="UP000818029"/>
    </source>
</evidence>
<sequence>MDQLEWEELDEKALSSILLCLTNNVLQEVLKEKIVPVLWKKLDVLYTMKSLANRESLIYRRDHLLFEGVKVNLLSKDKVKNELGPNKKSNGQASILVARGRQQTGKTYRNRSKERSKFRNRNKYSGYYKKVGYIKVECWKR</sequence>
<evidence type="ECO:0000313" key="2">
    <source>
        <dbReference type="RefSeq" id="XP_040953761.1"/>
    </source>
</evidence>
<accession>A0ABM3AFY8</accession>
<evidence type="ECO:0008006" key="3">
    <source>
        <dbReference type="Google" id="ProtNLM"/>
    </source>
</evidence>
<dbReference type="GeneID" id="121219535"/>
<keyword evidence="1" id="KW-1185">Reference proteome</keyword>
<dbReference type="RefSeq" id="XP_040953761.1">
    <property type="nucleotide sequence ID" value="XM_041097827.1"/>
</dbReference>
<protein>
    <recommendedName>
        <fullName evidence="3">Retrovirus-related Pol polyprotein from transposon TNT 1-94</fullName>
    </recommendedName>
</protein>
<dbReference type="Proteomes" id="UP000818029">
    <property type="component" value="Chromosome D07"/>
</dbReference>